<reference evidence="2" key="1">
    <citation type="journal article" date="2019" name="bioRxiv">
        <title>The Genome of the Zebra Mussel, Dreissena polymorpha: A Resource for Invasive Species Research.</title>
        <authorList>
            <person name="McCartney M.A."/>
            <person name="Auch B."/>
            <person name="Kono T."/>
            <person name="Mallez S."/>
            <person name="Zhang Y."/>
            <person name="Obille A."/>
            <person name="Becker A."/>
            <person name="Abrahante J.E."/>
            <person name="Garbe J."/>
            <person name="Badalamenti J.P."/>
            <person name="Herman A."/>
            <person name="Mangelson H."/>
            <person name="Liachko I."/>
            <person name="Sullivan S."/>
            <person name="Sone E.D."/>
            <person name="Koren S."/>
            <person name="Silverstein K.A.T."/>
            <person name="Beckman K.B."/>
            <person name="Gohl D.M."/>
        </authorList>
    </citation>
    <scope>NUCLEOTIDE SEQUENCE</scope>
    <source>
        <strain evidence="2">Duluth1</strain>
        <tissue evidence="2">Whole animal</tissue>
    </source>
</reference>
<evidence type="ECO:0000313" key="2">
    <source>
        <dbReference type="EMBL" id="KAH3699497.1"/>
    </source>
</evidence>
<accession>A0A9D4BNE0</accession>
<dbReference type="EMBL" id="JAIWYP010000015">
    <property type="protein sequence ID" value="KAH3699497.1"/>
    <property type="molecule type" value="Genomic_DNA"/>
</dbReference>
<dbReference type="AlphaFoldDB" id="A0A9D4BNE0"/>
<gene>
    <name evidence="2" type="ORF">DPMN_074453</name>
</gene>
<reference evidence="2" key="2">
    <citation type="submission" date="2020-11" db="EMBL/GenBank/DDBJ databases">
        <authorList>
            <person name="McCartney M.A."/>
            <person name="Auch B."/>
            <person name="Kono T."/>
            <person name="Mallez S."/>
            <person name="Becker A."/>
            <person name="Gohl D.M."/>
            <person name="Silverstein K.A.T."/>
            <person name="Koren S."/>
            <person name="Bechman K.B."/>
            <person name="Herman A."/>
            <person name="Abrahante J.E."/>
            <person name="Garbe J."/>
        </authorList>
    </citation>
    <scope>NUCLEOTIDE SEQUENCE</scope>
    <source>
        <strain evidence="2">Duluth1</strain>
        <tissue evidence="2">Whole animal</tissue>
    </source>
</reference>
<proteinExistence type="predicted"/>
<protein>
    <submittedName>
        <fullName evidence="2">Uncharacterized protein</fullName>
    </submittedName>
</protein>
<feature type="region of interest" description="Disordered" evidence="1">
    <location>
        <begin position="61"/>
        <end position="85"/>
    </location>
</feature>
<keyword evidence="3" id="KW-1185">Reference proteome</keyword>
<dbReference type="Proteomes" id="UP000828390">
    <property type="component" value="Unassembled WGS sequence"/>
</dbReference>
<feature type="compositionally biased region" description="Basic and acidic residues" evidence="1">
    <location>
        <begin position="62"/>
        <end position="75"/>
    </location>
</feature>
<name>A0A9D4BNE0_DREPO</name>
<sequence length="226" mass="26101">MRMNRTREIVKRSESGKEITVHRDQLRLLVNTDEVEEFRDNQKTTSGNSIPDEVVGEVVEEVSDKKTMDASKEVEQMEDDDNKESFAGDLVYFSRGWDVQILDDDIDPGEQRNEDMEDLIEAEDRVDAIVKDVPESTAGDEEENNKEEKRDNLPHQVDLSQEDESTEEPGITEYPLQDQDEEIEVPVEIEREFRTHSTNVEISCGPWKAEKSWKGRRVLLDGSLRM</sequence>
<organism evidence="2 3">
    <name type="scientific">Dreissena polymorpha</name>
    <name type="common">Zebra mussel</name>
    <name type="synonym">Mytilus polymorpha</name>
    <dbReference type="NCBI Taxonomy" id="45954"/>
    <lineage>
        <taxon>Eukaryota</taxon>
        <taxon>Metazoa</taxon>
        <taxon>Spiralia</taxon>
        <taxon>Lophotrochozoa</taxon>
        <taxon>Mollusca</taxon>
        <taxon>Bivalvia</taxon>
        <taxon>Autobranchia</taxon>
        <taxon>Heteroconchia</taxon>
        <taxon>Euheterodonta</taxon>
        <taxon>Imparidentia</taxon>
        <taxon>Neoheterodontei</taxon>
        <taxon>Myida</taxon>
        <taxon>Dreissenoidea</taxon>
        <taxon>Dreissenidae</taxon>
        <taxon>Dreissena</taxon>
    </lineage>
</organism>
<evidence type="ECO:0000313" key="3">
    <source>
        <dbReference type="Proteomes" id="UP000828390"/>
    </source>
</evidence>
<evidence type="ECO:0000256" key="1">
    <source>
        <dbReference type="SAM" id="MobiDB-lite"/>
    </source>
</evidence>
<feature type="region of interest" description="Disordered" evidence="1">
    <location>
        <begin position="131"/>
        <end position="182"/>
    </location>
</feature>
<comment type="caution">
    <text evidence="2">The sequence shown here is derived from an EMBL/GenBank/DDBJ whole genome shotgun (WGS) entry which is preliminary data.</text>
</comment>